<evidence type="ECO:0000256" key="12">
    <source>
        <dbReference type="ARBA" id="ARBA00022801"/>
    </source>
</evidence>
<dbReference type="GO" id="GO:0003723">
    <property type="term" value="F:RNA binding"/>
    <property type="evidence" value="ECO:0007669"/>
    <property type="project" value="UniProtKB-KW"/>
</dbReference>
<keyword evidence="7" id="KW-0963">Cytoplasm</keyword>
<keyword evidence="8" id="KW-0433">Leucine-rich repeat</keyword>
<dbReference type="GO" id="GO:0005737">
    <property type="term" value="C:cytoplasm"/>
    <property type="evidence" value="ECO:0007669"/>
    <property type="project" value="UniProtKB-SubCell"/>
</dbReference>
<gene>
    <name evidence="25" type="ORF">EMPS_00958</name>
</gene>
<evidence type="ECO:0000256" key="21">
    <source>
        <dbReference type="ARBA" id="ARBA00031469"/>
    </source>
</evidence>
<keyword evidence="16" id="KW-0805">Transcription regulation</keyword>
<dbReference type="Gene3D" id="3.80.10.10">
    <property type="entry name" value="Ribonuclease Inhibitor"/>
    <property type="match status" value="1"/>
</dbReference>
<dbReference type="Proteomes" id="UP000827284">
    <property type="component" value="Unassembled WGS sequence"/>
</dbReference>
<dbReference type="EMBL" id="BQFW01000002">
    <property type="protein sequence ID" value="GJJ68612.1"/>
    <property type="molecule type" value="Genomic_DNA"/>
</dbReference>
<feature type="region of interest" description="Disordered" evidence="23">
    <location>
        <begin position="66"/>
        <end position="112"/>
    </location>
</feature>
<dbReference type="InterPro" id="IPR001611">
    <property type="entry name" value="Leu-rich_rpt"/>
</dbReference>
<feature type="compositionally biased region" description="Low complexity" evidence="23">
    <location>
        <begin position="539"/>
        <end position="557"/>
    </location>
</feature>
<dbReference type="CDD" id="cd09097">
    <property type="entry name" value="Deadenylase_CCR4"/>
    <property type="match status" value="1"/>
</dbReference>
<reference evidence="25" key="1">
    <citation type="submission" date="2021-11" db="EMBL/GenBank/DDBJ databases">
        <authorList>
            <person name="Herlambang A."/>
            <person name="Guo Y."/>
            <person name="Takashima Y."/>
            <person name="Nishizawa T."/>
        </authorList>
    </citation>
    <scope>NUCLEOTIDE SEQUENCE</scope>
    <source>
        <strain evidence="25">E1425</strain>
    </source>
</reference>
<evidence type="ECO:0000256" key="15">
    <source>
        <dbReference type="ARBA" id="ARBA00022884"/>
    </source>
</evidence>
<evidence type="ECO:0000256" key="10">
    <source>
        <dbReference type="ARBA" id="ARBA00022723"/>
    </source>
</evidence>
<dbReference type="PANTHER" id="PTHR12121:SF100">
    <property type="entry name" value="POLY(A)-SPECIFIC RIBONUCLEASE"/>
    <property type="match status" value="1"/>
</dbReference>
<keyword evidence="10" id="KW-0479">Metal-binding</keyword>
<accession>A0A9P3H2N8</accession>
<dbReference type="GO" id="GO:0005634">
    <property type="term" value="C:nucleus"/>
    <property type="evidence" value="ECO:0007669"/>
    <property type="project" value="UniProtKB-SubCell"/>
</dbReference>
<keyword evidence="14" id="KW-0460">Magnesium</keyword>
<keyword evidence="26" id="KW-1185">Reference proteome</keyword>
<evidence type="ECO:0000256" key="17">
    <source>
        <dbReference type="ARBA" id="ARBA00023163"/>
    </source>
</evidence>
<dbReference type="InterPro" id="IPR032675">
    <property type="entry name" value="LRR_dom_sf"/>
</dbReference>
<dbReference type="InterPro" id="IPR003591">
    <property type="entry name" value="Leu-rich_rpt_typical-subtyp"/>
</dbReference>
<keyword evidence="9" id="KW-0540">Nuclease</keyword>
<feature type="region of interest" description="Disordered" evidence="23">
    <location>
        <begin position="150"/>
        <end position="184"/>
    </location>
</feature>
<evidence type="ECO:0000313" key="25">
    <source>
        <dbReference type="EMBL" id="GJJ68612.1"/>
    </source>
</evidence>
<evidence type="ECO:0000256" key="3">
    <source>
        <dbReference type="ARBA" id="ARBA00004123"/>
    </source>
</evidence>
<dbReference type="PROSITE" id="PS51450">
    <property type="entry name" value="LRR"/>
    <property type="match status" value="1"/>
</dbReference>
<keyword evidence="11" id="KW-0677">Repeat</keyword>
<protein>
    <recommendedName>
        <fullName evidence="19">CCR4-Not complex 3'-5'-exoribonuclease subunit Ccr4</fullName>
        <ecNumber evidence="6">3.1.13.4</ecNumber>
    </recommendedName>
    <alternativeName>
        <fullName evidence="20">Carbon catabolite repressor protein 4</fullName>
    </alternativeName>
    <alternativeName>
        <fullName evidence="21">Cytoplasmic deadenylase</fullName>
    </alternativeName>
    <alternativeName>
        <fullName evidence="22">Glucose-repressible alcohol dehydrogenase transcriptional effector</fullName>
    </alternativeName>
</protein>
<name>A0A9P3H2N8_9FUNG</name>
<evidence type="ECO:0000256" key="19">
    <source>
        <dbReference type="ARBA" id="ARBA00023475"/>
    </source>
</evidence>
<dbReference type="InterPro" id="IPR005135">
    <property type="entry name" value="Endo/exonuclease/phosphatase"/>
</dbReference>
<feature type="region of interest" description="Disordered" evidence="23">
    <location>
        <begin position="534"/>
        <end position="557"/>
    </location>
</feature>
<evidence type="ECO:0000256" key="13">
    <source>
        <dbReference type="ARBA" id="ARBA00022839"/>
    </source>
</evidence>
<dbReference type="InterPro" id="IPR050410">
    <property type="entry name" value="CCR4/nocturin_mRNA_transcr"/>
</dbReference>
<reference evidence="25" key="2">
    <citation type="journal article" date="2022" name="Microbiol. Resour. Announc.">
        <title>Whole-Genome Sequence of Entomortierella parvispora E1425, a Mucoromycotan Fungus Associated with Burkholderiaceae-Related Endosymbiotic Bacteria.</title>
        <authorList>
            <person name="Herlambang A."/>
            <person name="Guo Y."/>
            <person name="Takashima Y."/>
            <person name="Narisawa K."/>
            <person name="Ohta H."/>
            <person name="Nishizawa T."/>
        </authorList>
    </citation>
    <scope>NUCLEOTIDE SEQUENCE</scope>
    <source>
        <strain evidence="25">E1425</strain>
    </source>
</reference>
<comment type="cofactor">
    <cofactor evidence="2">
        <name>Mg(2+)</name>
        <dbReference type="ChEBI" id="CHEBI:18420"/>
    </cofactor>
</comment>
<comment type="catalytic activity">
    <reaction evidence="1">
        <text>Exonucleolytic cleavage of poly(A) to 5'-AMP.</text>
        <dbReference type="EC" id="3.1.13.4"/>
    </reaction>
</comment>
<keyword evidence="13" id="KW-0269">Exonuclease</keyword>
<dbReference type="Pfam" id="PF03372">
    <property type="entry name" value="Exo_endo_phos"/>
    <property type="match status" value="1"/>
</dbReference>
<dbReference type="EC" id="3.1.13.4" evidence="6"/>
<dbReference type="PANTHER" id="PTHR12121">
    <property type="entry name" value="CARBON CATABOLITE REPRESSOR PROTEIN 4"/>
    <property type="match status" value="1"/>
</dbReference>
<keyword evidence="18" id="KW-0539">Nucleus</keyword>
<keyword evidence="12" id="KW-0378">Hydrolase</keyword>
<dbReference type="AlphaFoldDB" id="A0A9P3H2N8"/>
<evidence type="ECO:0000256" key="5">
    <source>
        <dbReference type="ARBA" id="ARBA00010774"/>
    </source>
</evidence>
<evidence type="ECO:0000256" key="9">
    <source>
        <dbReference type="ARBA" id="ARBA00022722"/>
    </source>
</evidence>
<feature type="compositionally biased region" description="Low complexity" evidence="23">
    <location>
        <begin position="68"/>
        <end position="78"/>
    </location>
</feature>
<dbReference type="OrthoDB" id="428734at2759"/>
<evidence type="ECO:0000256" key="6">
    <source>
        <dbReference type="ARBA" id="ARBA00012161"/>
    </source>
</evidence>
<evidence type="ECO:0000256" key="7">
    <source>
        <dbReference type="ARBA" id="ARBA00022490"/>
    </source>
</evidence>
<evidence type="ECO:0000256" key="18">
    <source>
        <dbReference type="ARBA" id="ARBA00023242"/>
    </source>
</evidence>
<evidence type="ECO:0000259" key="24">
    <source>
        <dbReference type="Pfam" id="PF03372"/>
    </source>
</evidence>
<evidence type="ECO:0000256" key="20">
    <source>
        <dbReference type="ARBA" id="ARBA00030493"/>
    </source>
</evidence>
<organism evidence="25 26">
    <name type="scientific">Entomortierella parvispora</name>
    <dbReference type="NCBI Taxonomy" id="205924"/>
    <lineage>
        <taxon>Eukaryota</taxon>
        <taxon>Fungi</taxon>
        <taxon>Fungi incertae sedis</taxon>
        <taxon>Mucoromycota</taxon>
        <taxon>Mortierellomycotina</taxon>
        <taxon>Mortierellomycetes</taxon>
        <taxon>Mortierellales</taxon>
        <taxon>Mortierellaceae</taxon>
        <taxon>Entomortierella</taxon>
    </lineage>
</organism>
<dbReference type="SMART" id="SM00369">
    <property type="entry name" value="LRR_TYP"/>
    <property type="match status" value="2"/>
</dbReference>
<dbReference type="GO" id="GO:0004535">
    <property type="term" value="F:poly(A)-specific ribonuclease activity"/>
    <property type="evidence" value="ECO:0007669"/>
    <property type="project" value="UniProtKB-EC"/>
</dbReference>
<dbReference type="SUPFAM" id="SSF52058">
    <property type="entry name" value="L domain-like"/>
    <property type="match status" value="1"/>
</dbReference>
<evidence type="ECO:0000313" key="26">
    <source>
        <dbReference type="Proteomes" id="UP000827284"/>
    </source>
</evidence>
<evidence type="ECO:0000256" key="11">
    <source>
        <dbReference type="ARBA" id="ARBA00022737"/>
    </source>
</evidence>
<dbReference type="FunFam" id="3.60.10.10:FF:000037">
    <property type="entry name" value="Glucose-repressible alcohol dehydrogenase transcriptional effector"/>
    <property type="match status" value="1"/>
</dbReference>
<dbReference type="SUPFAM" id="SSF56219">
    <property type="entry name" value="DNase I-like"/>
    <property type="match status" value="1"/>
</dbReference>
<evidence type="ECO:0000256" key="2">
    <source>
        <dbReference type="ARBA" id="ARBA00001946"/>
    </source>
</evidence>
<feature type="domain" description="Endonuclease/exonuclease/phosphatase" evidence="24">
    <location>
        <begin position="343"/>
        <end position="672"/>
    </location>
</feature>
<evidence type="ECO:0000256" key="14">
    <source>
        <dbReference type="ARBA" id="ARBA00022842"/>
    </source>
</evidence>
<dbReference type="GO" id="GO:0046872">
    <property type="term" value="F:metal ion binding"/>
    <property type="evidence" value="ECO:0007669"/>
    <property type="project" value="UniProtKB-KW"/>
</dbReference>
<evidence type="ECO:0000256" key="1">
    <source>
        <dbReference type="ARBA" id="ARBA00001663"/>
    </source>
</evidence>
<feature type="compositionally biased region" description="Polar residues" evidence="23">
    <location>
        <begin position="91"/>
        <end position="105"/>
    </location>
</feature>
<evidence type="ECO:0000256" key="22">
    <source>
        <dbReference type="ARBA" id="ARBA00033317"/>
    </source>
</evidence>
<proteinExistence type="inferred from homology"/>
<sequence>MSDQHYNPLLYQTLANGNPLYSPTQPSPGSLGGGASNGLYPLYQQHGVTSYNNGAIPVYSRQISQKFQQQPLTHPHLQQQHHHQPQLRQPSGLSSPATIPASLTPQLGADSGPYQQQIHAANLSRQSATPHFRARAAAAVARSTGMNSAVSIMSPNGGTSSKTGSTTTIGEGADKNGTSSPNAPKWTTLDMGGMGLKNISGSLFRYEFLTALYINHNNLHYLSPEVRHLRNLTVLDASGNKLTLIPPELGMLVNLKELLLVDNGLVTLPAELGTLFQLEILALEGNPLNESLKTLLQQEGTTAVIVYLRENCTVPLPPPEREWITIEDDSGTLAGQDTFTTFSYNILAESYATPQMYGYTPSWALTWDYRKELILQEILAYSADIVCLQEVEMGQFEDYFKEQMKHQADYEGVFYPKTRAKTMPEKERRLVDGCAIFFKASKFSLIDKHLVEFNHLALQRPDFRKTEDIFNRVMTKDNISVIALLEHKETKNRLVVSNSHLCWDPLFRDVKLVQVAMLLDELDKLSTQWAHLPVSSTPSKGDSASGNNSSSSSSTSGKLPTLILGDFNSERNSGVYEFLVKGVAAQDHEDFMSYAYGHYTTEGLAHKLSLRSAYSHEKELPFSNFTPSYVELIDYIFYTSNSLSILGLLGGVEKEYMSRVVGFPNAHFPSDHIPILAEFKFQAQKTLPKHAPNFGSTSSLHGSNNHPRN</sequence>
<keyword evidence="15" id="KW-0694">RNA-binding</keyword>
<evidence type="ECO:0000256" key="16">
    <source>
        <dbReference type="ARBA" id="ARBA00023015"/>
    </source>
</evidence>
<evidence type="ECO:0000256" key="8">
    <source>
        <dbReference type="ARBA" id="ARBA00022614"/>
    </source>
</evidence>
<feature type="compositionally biased region" description="Low complexity" evidence="23">
    <location>
        <begin position="157"/>
        <end position="171"/>
    </location>
</feature>
<dbReference type="Pfam" id="PF00560">
    <property type="entry name" value="LRR_1"/>
    <property type="match status" value="1"/>
</dbReference>
<comment type="similarity">
    <text evidence="5">Belongs to the CCR4/nocturin family.</text>
</comment>
<comment type="subcellular location">
    <subcellularLocation>
        <location evidence="4">Cytoplasm</location>
    </subcellularLocation>
    <subcellularLocation>
        <location evidence="3">Nucleus</location>
    </subcellularLocation>
</comment>
<comment type="caution">
    <text evidence="25">The sequence shown here is derived from an EMBL/GenBank/DDBJ whole genome shotgun (WGS) entry which is preliminary data.</text>
</comment>
<dbReference type="InterPro" id="IPR036691">
    <property type="entry name" value="Endo/exonu/phosph_ase_sf"/>
</dbReference>
<evidence type="ECO:0000256" key="4">
    <source>
        <dbReference type="ARBA" id="ARBA00004496"/>
    </source>
</evidence>
<evidence type="ECO:0000256" key="23">
    <source>
        <dbReference type="SAM" id="MobiDB-lite"/>
    </source>
</evidence>
<keyword evidence="17" id="KW-0804">Transcription</keyword>
<dbReference type="Gene3D" id="3.60.10.10">
    <property type="entry name" value="Endonuclease/exonuclease/phosphatase"/>
    <property type="match status" value="1"/>
</dbReference>